<dbReference type="GO" id="GO:0006355">
    <property type="term" value="P:regulation of DNA-templated transcription"/>
    <property type="evidence" value="ECO:0007669"/>
    <property type="project" value="InterPro"/>
</dbReference>
<reference evidence="2 3" key="1">
    <citation type="journal article" date="2014" name="PLoS Genet.">
        <title>Phylogenetically driven sequencing of extremely halophilic archaea reveals strategies for static and dynamic osmo-response.</title>
        <authorList>
            <person name="Becker E.A."/>
            <person name="Seitzer P.M."/>
            <person name="Tritt A."/>
            <person name="Larsen D."/>
            <person name="Krusor M."/>
            <person name="Yao A.I."/>
            <person name="Wu D."/>
            <person name="Madern D."/>
            <person name="Eisen J.A."/>
            <person name="Darling A.E."/>
            <person name="Facciotti M.T."/>
        </authorList>
    </citation>
    <scope>NUCLEOTIDE SEQUENCE [LARGE SCALE GENOMIC DNA]</scope>
    <source>
        <strain evidence="2 3">DSM 5350</strain>
    </source>
</reference>
<feature type="domain" description="Ribbon-helix-helix protein CopG" evidence="1">
    <location>
        <begin position="4"/>
        <end position="38"/>
    </location>
</feature>
<dbReference type="RefSeq" id="WP_006075957.1">
    <property type="nucleotide sequence ID" value="NZ_AOMD01000002.1"/>
</dbReference>
<sequence length="66" mass="7665">MRETTIRLDEELIEDLDDEADEKGMTRSAYIRQILTQRPEVSPTTAESLKERLDEVEERIGELEDG</sequence>
<dbReference type="CDD" id="cd21631">
    <property type="entry name" value="RHH_CopG_NikR-like"/>
    <property type="match status" value="1"/>
</dbReference>
<dbReference type="Pfam" id="PF01402">
    <property type="entry name" value="RHH_1"/>
    <property type="match status" value="1"/>
</dbReference>
<keyword evidence="3" id="KW-1185">Reference proteome</keyword>
<dbReference type="EMBL" id="AOMD01000002">
    <property type="protein sequence ID" value="EMA47962.1"/>
    <property type="molecule type" value="Genomic_DNA"/>
</dbReference>
<proteinExistence type="predicted"/>
<dbReference type="PATRIC" id="fig|1227455.4.peg.160"/>
<dbReference type="Gene3D" id="1.10.1220.10">
    <property type="entry name" value="Met repressor-like"/>
    <property type="match status" value="1"/>
</dbReference>
<dbReference type="Proteomes" id="UP000011669">
    <property type="component" value="Unassembled WGS sequence"/>
</dbReference>
<dbReference type="InterPro" id="IPR010985">
    <property type="entry name" value="Ribbon_hlx_hlx"/>
</dbReference>
<dbReference type="AlphaFoldDB" id="M0MQG3"/>
<name>M0MQG3_9EURY</name>
<dbReference type="InterPro" id="IPR013321">
    <property type="entry name" value="Arc_rbn_hlx_hlx"/>
</dbReference>
<protein>
    <recommendedName>
        <fullName evidence="1">Ribbon-helix-helix protein CopG domain-containing protein</fullName>
    </recommendedName>
</protein>
<evidence type="ECO:0000313" key="3">
    <source>
        <dbReference type="Proteomes" id="UP000011669"/>
    </source>
</evidence>
<accession>M0MQG3</accession>
<comment type="caution">
    <text evidence="2">The sequence shown here is derived from an EMBL/GenBank/DDBJ whole genome shotgun (WGS) entry which is preliminary data.</text>
</comment>
<dbReference type="InterPro" id="IPR002145">
    <property type="entry name" value="CopG"/>
</dbReference>
<gene>
    <name evidence="2" type="ORF">C449_00780</name>
</gene>
<organism evidence="2 3">
    <name type="scientific">Halococcus saccharolyticus DSM 5350</name>
    <dbReference type="NCBI Taxonomy" id="1227455"/>
    <lineage>
        <taxon>Archaea</taxon>
        <taxon>Methanobacteriati</taxon>
        <taxon>Methanobacteriota</taxon>
        <taxon>Stenosarchaea group</taxon>
        <taxon>Halobacteria</taxon>
        <taxon>Halobacteriales</taxon>
        <taxon>Halococcaceae</taxon>
        <taxon>Halococcus</taxon>
    </lineage>
</organism>
<dbReference type="InParanoid" id="M0MQG3"/>
<dbReference type="STRING" id="1227455.C449_00780"/>
<evidence type="ECO:0000313" key="2">
    <source>
        <dbReference type="EMBL" id="EMA47962.1"/>
    </source>
</evidence>
<evidence type="ECO:0000259" key="1">
    <source>
        <dbReference type="Pfam" id="PF01402"/>
    </source>
</evidence>
<dbReference type="SUPFAM" id="SSF47598">
    <property type="entry name" value="Ribbon-helix-helix"/>
    <property type="match status" value="1"/>
</dbReference>